<dbReference type="EMBL" id="PP511449">
    <property type="protein sequence ID" value="XCD04364.1"/>
    <property type="molecule type" value="Genomic_DNA"/>
</dbReference>
<proteinExistence type="predicted"/>
<protein>
    <submittedName>
        <fullName evidence="2">Replication initiator protein</fullName>
    </submittedName>
</protein>
<feature type="domain" description="Replication-associated protein ORF2/G2P" evidence="1">
    <location>
        <begin position="163"/>
        <end position="251"/>
    </location>
</feature>
<evidence type="ECO:0000313" key="2">
    <source>
        <dbReference type="EMBL" id="XCD04364.1"/>
    </source>
</evidence>
<evidence type="ECO:0000259" key="1">
    <source>
        <dbReference type="Pfam" id="PF23343"/>
    </source>
</evidence>
<accession>A0AAU8AY46</accession>
<organism evidence="2">
    <name type="scientific">Dulem virus 252</name>
    <dbReference type="NCBI Taxonomy" id="3145729"/>
    <lineage>
        <taxon>Viruses</taxon>
        <taxon>Monodnaviria</taxon>
        <taxon>Sangervirae</taxon>
        <taxon>Phixviricota</taxon>
        <taxon>Malgrandaviricetes</taxon>
        <taxon>Petitvirales</taxon>
        <taxon>Microviridae</taxon>
        <taxon>Microvirus</taxon>
    </lineage>
</organism>
<sequence>MYLSSQYSPLKSCEKPTYIRQVYSEDVLTCECGQCLSCVLAKSSKASLDATLFLEQYKYRYFVSLDYRTDCIPIMTHKYIPEMKQIYLESVVRPPVKLPTSRRKKDGSLVYRTFDFSVADEARPFCYCAPCSSEMEYREFVRKVNLDVQGKYPHMKKYFPYLSRYDISLFMKRLRNYLSIQHGTNIEFYTYIVGEYGPAHFRPHYHILFGSNDNRIASSLEHACNKAWQFGGVDFELANSGASSYVSSYVNSFVSLPVLFRKHRQTRPFSRRCKNFLLNRFNKDCPDFEERISLDLDGEEYATPKTSFRLYPRGSYSDRLYPKLFKDARFAEHQLLTLVTTVTRLARVTARKRRKFSAADLARTILRYVQFGNDARTASLRQFLHINETDIPLFRKKATYQIGFGKCYRLAYAWHSLFIYWTSFDITSHCIYKEIRQALGFVIRYYKERDYRLLCNQYDEITRFQLSDWFSQKDDILRWYSSSPSRFLVSRKTRKVSLSDNFPVSPRNKKLDDAIFLERSVRMERSVKHKVQNDRNMCFVDI</sequence>
<reference evidence="2" key="1">
    <citation type="submission" date="2024-03" db="EMBL/GenBank/DDBJ databases">
        <title>Diverse circular DNA viruses in blood, oral, and fecal samples of captive lemurs.</title>
        <authorList>
            <person name="Paietta E.N."/>
            <person name="Kraberger S."/>
            <person name="Lund M.C."/>
            <person name="Custer J.M."/>
            <person name="Vargas K.M."/>
            <person name="Ehmke E.E."/>
            <person name="Yoder A.D."/>
            <person name="Varsani A."/>
        </authorList>
    </citation>
    <scope>NUCLEOTIDE SEQUENCE</scope>
    <source>
        <strain evidence="2">Duke_23FS_18</strain>
    </source>
</reference>
<dbReference type="Pfam" id="PF23343">
    <property type="entry name" value="REP_ORF2-G2P"/>
    <property type="match status" value="1"/>
</dbReference>
<name>A0AAU8AY46_9VIRU</name>
<dbReference type="InterPro" id="IPR056906">
    <property type="entry name" value="ORF2/G2P_dom"/>
</dbReference>